<proteinExistence type="predicted"/>
<keyword evidence="2" id="KW-1185">Reference proteome</keyword>
<dbReference type="SUPFAM" id="SSF56436">
    <property type="entry name" value="C-type lectin-like"/>
    <property type="match status" value="1"/>
</dbReference>
<dbReference type="AlphaFoldDB" id="A0A9P1ISM8"/>
<name>A0A9P1ISM8_9PELO</name>
<gene>
    <name evidence="1" type="ORF">CAMP_LOCUS13192</name>
</gene>
<organism evidence="1 2">
    <name type="scientific">Caenorhabditis angaria</name>
    <dbReference type="NCBI Taxonomy" id="860376"/>
    <lineage>
        <taxon>Eukaryota</taxon>
        <taxon>Metazoa</taxon>
        <taxon>Ecdysozoa</taxon>
        <taxon>Nematoda</taxon>
        <taxon>Chromadorea</taxon>
        <taxon>Rhabditida</taxon>
        <taxon>Rhabditina</taxon>
        <taxon>Rhabditomorpha</taxon>
        <taxon>Rhabditoidea</taxon>
        <taxon>Rhabditidae</taxon>
        <taxon>Peloderinae</taxon>
        <taxon>Caenorhabditis</taxon>
    </lineage>
</organism>
<sequence length="220" mass="24700">MTHFVREKIFDAFFPVFLRNGVLSYILLTDEQQNNCTTLPNCLPFNQSTYANFTITFGAQNSTRTSISSNLSAPKCSGYSFTRANGRNWCYDFGSNWVKNFDGAQKYCAAQNKFLNGFESLEEQQAFFAVAQKSFGLSLMIRLGARRISSCSGRTACLGVPMTWLSTTISTNTSLANTPKGMYFDGDGDTLVYRWAFGQWGYDDLINTWSTSFSCGWYAN</sequence>
<dbReference type="Proteomes" id="UP001152747">
    <property type="component" value="Unassembled WGS sequence"/>
</dbReference>
<dbReference type="EMBL" id="CANHGI010000005">
    <property type="protein sequence ID" value="CAI5450555.1"/>
    <property type="molecule type" value="Genomic_DNA"/>
</dbReference>
<reference evidence="1" key="1">
    <citation type="submission" date="2022-11" db="EMBL/GenBank/DDBJ databases">
        <authorList>
            <person name="Kikuchi T."/>
        </authorList>
    </citation>
    <scope>NUCLEOTIDE SEQUENCE</scope>
    <source>
        <strain evidence="1">PS1010</strain>
    </source>
</reference>
<evidence type="ECO:0008006" key="3">
    <source>
        <dbReference type="Google" id="ProtNLM"/>
    </source>
</evidence>
<accession>A0A9P1ISM8</accession>
<dbReference type="InterPro" id="IPR016187">
    <property type="entry name" value="CTDL_fold"/>
</dbReference>
<evidence type="ECO:0000313" key="2">
    <source>
        <dbReference type="Proteomes" id="UP001152747"/>
    </source>
</evidence>
<comment type="caution">
    <text evidence="1">The sequence shown here is derived from an EMBL/GenBank/DDBJ whole genome shotgun (WGS) entry which is preliminary data.</text>
</comment>
<evidence type="ECO:0000313" key="1">
    <source>
        <dbReference type="EMBL" id="CAI5450555.1"/>
    </source>
</evidence>
<protein>
    <recommendedName>
        <fullName evidence="3">C-type lectin domain-containing protein</fullName>
    </recommendedName>
</protein>